<dbReference type="PANTHER" id="PTHR10342:SF274">
    <property type="entry name" value="ARYLSULFATASE B"/>
    <property type="match status" value="1"/>
</dbReference>
<comment type="similarity">
    <text evidence="2">Belongs to the sulfatase family.</text>
</comment>
<dbReference type="Pfam" id="PF00884">
    <property type="entry name" value="Sulfatase"/>
    <property type="match status" value="1"/>
</dbReference>
<dbReference type="FunFam" id="3.40.720.10:FF:000007">
    <property type="entry name" value="Arylsulfatase family, member J"/>
    <property type="match status" value="1"/>
</dbReference>
<keyword evidence="3" id="KW-0479">Metal-binding</keyword>
<dbReference type="InterPro" id="IPR017850">
    <property type="entry name" value="Alkaline_phosphatase_core_sf"/>
</dbReference>
<dbReference type="RefSeq" id="XP_009066363.1">
    <property type="nucleotide sequence ID" value="XM_009068115.1"/>
</dbReference>
<dbReference type="HOGENOM" id="CLU_006332_10_1_1"/>
<evidence type="ECO:0000256" key="6">
    <source>
        <dbReference type="ARBA" id="ARBA00023180"/>
    </source>
</evidence>
<dbReference type="KEGG" id="lgi:LOTGIDRAFT_223151"/>
<proteinExistence type="inferred from homology"/>
<dbReference type="CDD" id="cd16029">
    <property type="entry name" value="4-S"/>
    <property type="match status" value="1"/>
</dbReference>
<dbReference type="SUPFAM" id="SSF53649">
    <property type="entry name" value="Alkaline phosphatase-like"/>
    <property type="match status" value="1"/>
</dbReference>
<organism evidence="8 9">
    <name type="scientific">Lottia gigantea</name>
    <name type="common">Giant owl limpet</name>
    <dbReference type="NCBI Taxonomy" id="225164"/>
    <lineage>
        <taxon>Eukaryota</taxon>
        <taxon>Metazoa</taxon>
        <taxon>Spiralia</taxon>
        <taxon>Lophotrochozoa</taxon>
        <taxon>Mollusca</taxon>
        <taxon>Gastropoda</taxon>
        <taxon>Patellogastropoda</taxon>
        <taxon>Lottioidea</taxon>
        <taxon>Lottiidae</taxon>
        <taxon>Lottia</taxon>
    </lineage>
</organism>
<evidence type="ECO:0000256" key="3">
    <source>
        <dbReference type="ARBA" id="ARBA00022723"/>
    </source>
</evidence>
<dbReference type="GO" id="GO:0046872">
    <property type="term" value="F:metal ion binding"/>
    <property type="evidence" value="ECO:0007669"/>
    <property type="project" value="UniProtKB-KW"/>
</dbReference>
<dbReference type="InterPro" id="IPR024607">
    <property type="entry name" value="Sulfatase_CS"/>
</dbReference>
<dbReference type="EMBL" id="KB203827">
    <property type="protein sequence ID" value="ESO82995.1"/>
    <property type="molecule type" value="Genomic_DNA"/>
</dbReference>
<name>V3ZKS3_LOTGI</name>
<evidence type="ECO:0000256" key="4">
    <source>
        <dbReference type="ARBA" id="ARBA00022801"/>
    </source>
</evidence>
<dbReference type="PROSITE" id="PS00149">
    <property type="entry name" value="SULFATASE_2"/>
    <property type="match status" value="1"/>
</dbReference>
<evidence type="ECO:0000256" key="1">
    <source>
        <dbReference type="ARBA" id="ARBA00001913"/>
    </source>
</evidence>
<dbReference type="InterPro" id="IPR047115">
    <property type="entry name" value="ARSB"/>
</dbReference>
<dbReference type="Gene3D" id="3.30.1120.10">
    <property type="match status" value="1"/>
</dbReference>
<evidence type="ECO:0000256" key="2">
    <source>
        <dbReference type="ARBA" id="ARBA00008779"/>
    </source>
</evidence>
<protein>
    <recommendedName>
        <fullName evidence="7">Sulfatase N-terminal domain-containing protein</fullName>
    </recommendedName>
</protein>
<dbReference type="STRING" id="225164.V3ZKS3"/>
<dbReference type="PANTHER" id="PTHR10342">
    <property type="entry name" value="ARYLSULFATASE"/>
    <property type="match status" value="1"/>
</dbReference>
<sequence>MEALRGYVLLTVAVCFHTINGAQQPNILLVVADDYGFHDIGYHGSEIKTPTLDKLAGEGVKLENYYVQPICSPTRSQLLSGRYQIHTGLQHSIIRPCQPNALPLDDPTIADKLREAGYATHAVGKWHLGFYKDEYLPINRGFDSYFGYLTGAEDYYNHTRCSSLIHKGYCGIDMTNGKTPDTTETGKYSTHLFTNRAIDIVKQHDKSKPLFIYLPYQAVHSPLQVPEKYITPYKYINDWRRRTYAGMVAALDEGVANLTNAFKEAGLWDNTVMVFTTDNGGQIHAGGNNWPLRGWKATLWEGGLHGIGFVNSPLLKQKGVVRKELIHVSDWFPTFLNLAGGSFNGTKLDGYDQWKTISEGSEGQRSELLHNIDPLYSQRGSKRYNNTFDTRTRSALRMGDFKLITGDPGNGSWIAPPEDKNNTRLDPSTRSDNVWLFNILKDPNENHDISQQYPDIVDKMLFKLSAYSKTAIPARYPDPDPRCNPALHGGVWTPWE</sequence>
<dbReference type="OrthoDB" id="103349at2759"/>
<dbReference type="InterPro" id="IPR000917">
    <property type="entry name" value="Sulfatase_N"/>
</dbReference>
<feature type="domain" description="Sulfatase N-terminal" evidence="7">
    <location>
        <begin position="25"/>
        <end position="340"/>
    </location>
</feature>
<keyword evidence="4" id="KW-0378">Hydrolase</keyword>
<dbReference type="AlphaFoldDB" id="V3ZKS3"/>
<gene>
    <name evidence="8" type="ORF">LOTGIDRAFT_223151</name>
</gene>
<dbReference type="GO" id="GO:0008484">
    <property type="term" value="F:sulfuric ester hydrolase activity"/>
    <property type="evidence" value="ECO:0007669"/>
    <property type="project" value="InterPro"/>
</dbReference>
<evidence type="ECO:0000256" key="5">
    <source>
        <dbReference type="ARBA" id="ARBA00022837"/>
    </source>
</evidence>
<evidence type="ECO:0000259" key="7">
    <source>
        <dbReference type="Pfam" id="PF00884"/>
    </source>
</evidence>
<reference evidence="8 9" key="1">
    <citation type="journal article" date="2013" name="Nature">
        <title>Insights into bilaterian evolution from three spiralian genomes.</title>
        <authorList>
            <person name="Simakov O."/>
            <person name="Marletaz F."/>
            <person name="Cho S.J."/>
            <person name="Edsinger-Gonzales E."/>
            <person name="Havlak P."/>
            <person name="Hellsten U."/>
            <person name="Kuo D.H."/>
            <person name="Larsson T."/>
            <person name="Lv J."/>
            <person name="Arendt D."/>
            <person name="Savage R."/>
            <person name="Osoegawa K."/>
            <person name="de Jong P."/>
            <person name="Grimwood J."/>
            <person name="Chapman J.A."/>
            <person name="Shapiro H."/>
            <person name="Aerts A."/>
            <person name="Otillar R.P."/>
            <person name="Terry A.Y."/>
            <person name="Boore J.L."/>
            <person name="Grigoriev I.V."/>
            <person name="Lindberg D.R."/>
            <person name="Seaver E.C."/>
            <person name="Weisblat D.A."/>
            <person name="Putnam N.H."/>
            <person name="Rokhsar D.S."/>
        </authorList>
    </citation>
    <scope>NUCLEOTIDE SEQUENCE [LARGE SCALE GENOMIC DNA]</scope>
</reference>
<evidence type="ECO:0000313" key="8">
    <source>
        <dbReference type="EMBL" id="ESO82995.1"/>
    </source>
</evidence>
<accession>V3ZKS3</accession>
<keyword evidence="9" id="KW-1185">Reference proteome</keyword>
<dbReference type="GeneID" id="20247097"/>
<keyword evidence="6" id="KW-0325">Glycoprotein</keyword>
<evidence type="ECO:0000313" key="9">
    <source>
        <dbReference type="Proteomes" id="UP000030746"/>
    </source>
</evidence>
<dbReference type="OMA" id="VAWPACT"/>
<dbReference type="Gene3D" id="3.40.720.10">
    <property type="entry name" value="Alkaline Phosphatase, subunit A"/>
    <property type="match status" value="1"/>
</dbReference>
<keyword evidence="5" id="KW-0106">Calcium</keyword>
<dbReference type="Proteomes" id="UP000030746">
    <property type="component" value="Unassembled WGS sequence"/>
</dbReference>
<dbReference type="CTD" id="20247097"/>
<comment type="cofactor">
    <cofactor evidence="1">
        <name>Ca(2+)</name>
        <dbReference type="ChEBI" id="CHEBI:29108"/>
    </cofactor>
</comment>